<accession>A0A1W1EJJ3</accession>
<dbReference type="SUPFAM" id="SSF81901">
    <property type="entry name" value="HCP-like"/>
    <property type="match status" value="1"/>
</dbReference>
<dbReference type="SMART" id="SM00671">
    <property type="entry name" value="SEL1"/>
    <property type="match status" value="3"/>
</dbReference>
<evidence type="ECO:0000313" key="3">
    <source>
        <dbReference type="EMBL" id="SHO81039.1"/>
    </source>
</evidence>
<proteinExistence type="inferred from homology"/>
<organism evidence="3">
    <name type="scientific">hydrothermal vent metagenome</name>
    <dbReference type="NCBI Taxonomy" id="652676"/>
    <lineage>
        <taxon>unclassified sequences</taxon>
        <taxon>metagenomes</taxon>
        <taxon>ecological metagenomes</taxon>
    </lineage>
</organism>
<sequence>MKKKILLFIGFILIFNSCIKKVDRNKKKESTPPPATNVCSDTNNIDNSIHISAIKAYNSGDYYKALYLFEKSCAINYTKSCNLLAYFSYSGKIIEENKSKAFDIYFKSCQNKDIIGCFNIANMLRAGEGTEEKNEKLASSLYKSNCRKKHYKSCFNLAVMYYKGKGVKKNIEKAKKLFQKSCGGGIDVGCKNFYLVENKNIKYLPNVE</sequence>
<dbReference type="PANTHER" id="PTHR13891">
    <property type="entry name" value="CYTOCHROME C OXIDASE ASSEMBLY FACTOR 7"/>
    <property type="match status" value="1"/>
</dbReference>
<gene>
    <name evidence="3" type="ORF">MNB_SV-15-196</name>
</gene>
<dbReference type="InterPro" id="IPR011990">
    <property type="entry name" value="TPR-like_helical_dom_sf"/>
</dbReference>
<evidence type="ECO:0000256" key="1">
    <source>
        <dbReference type="ARBA" id="ARBA00008486"/>
    </source>
</evidence>
<evidence type="ECO:0008006" key="4">
    <source>
        <dbReference type="Google" id="ProtNLM"/>
    </source>
</evidence>
<protein>
    <recommendedName>
        <fullName evidence="4">Beta-lactamase</fullName>
    </recommendedName>
</protein>
<name>A0A1W1EJJ3_9ZZZZ</name>
<comment type="similarity">
    <text evidence="1">Belongs to the hcp beta-lactamase family.</text>
</comment>
<dbReference type="EMBL" id="FRYL01000025">
    <property type="protein sequence ID" value="SHO81039.1"/>
    <property type="molecule type" value="Genomic_DNA"/>
</dbReference>
<dbReference type="Pfam" id="PF08238">
    <property type="entry name" value="Sel1"/>
    <property type="match status" value="4"/>
</dbReference>
<dbReference type="Gene3D" id="1.25.40.10">
    <property type="entry name" value="Tetratricopeptide repeat domain"/>
    <property type="match status" value="1"/>
</dbReference>
<dbReference type="PANTHER" id="PTHR13891:SF1">
    <property type="entry name" value="CYTOCHROME C OXIDASE ASSEMBLY FACTOR 7"/>
    <property type="match status" value="1"/>
</dbReference>
<dbReference type="InterPro" id="IPR040239">
    <property type="entry name" value="HcpB-like"/>
</dbReference>
<dbReference type="AlphaFoldDB" id="A0A1W1EJJ3"/>
<reference evidence="3" key="1">
    <citation type="submission" date="2016-10" db="EMBL/GenBank/DDBJ databases">
        <authorList>
            <person name="de Groot N.N."/>
        </authorList>
    </citation>
    <scope>NUCLEOTIDE SEQUENCE</scope>
</reference>
<dbReference type="InterPro" id="IPR006597">
    <property type="entry name" value="Sel1-like"/>
</dbReference>
<evidence type="ECO:0000256" key="2">
    <source>
        <dbReference type="ARBA" id="ARBA00022737"/>
    </source>
</evidence>
<keyword evidence="2" id="KW-0677">Repeat</keyword>